<name>A0A7J4IV35_9ARCH</name>
<dbReference type="EMBL" id="JAGVWF010000024">
    <property type="protein sequence ID" value="MBS3059128.1"/>
    <property type="molecule type" value="Genomic_DNA"/>
</dbReference>
<proteinExistence type="predicted"/>
<evidence type="ECO:0000313" key="2">
    <source>
        <dbReference type="EMBL" id="HIH08085.1"/>
    </source>
</evidence>
<dbReference type="AlphaFoldDB" id="A0A7J4IV35"/>
<protein>
    <submittedName>
        <fullName evidence="2">Uncharacterized protein</fullName>
    </submittedName>
</protein>
<reference evidence="3" key="3">
    <citation type="submission" date="2021-05" db="EMBL/GenBank/DDBJ databases">
        <title>Protein family content uncovers lineage relationships and bacterial pathway maintenance mechanisms in DPANN archaea.</title>
        <authorList>
            <person name="Castelle C.J."/>
            <person name="Meheust R."/>
            <person name="Jaffe A.L."/>
            <person name="Seitz K."/>
            <person name="Gong X."/>
            <person name="Baker B.J."/>
            <person name="Banfield J.F."/>
        </authorList>
    </citation>
    <scope>NUCLEOTIDE SEQUENCE</scope>
    <source>
        <strain evidence="3">RIFCSPHIGHO2_01_FULL_GW2011_AR10_43_9</strain>
    </source>
</reference>
<comment type="caution">
    <text evidence="2">The sequence shown here is derived from an EMBL/GenBank/DDBJ whole genome shotgun (WGS) entry which is preliminary data.</text>
</comment>
<organism evidence="2 4">
    <name type="scientific">Candidatus Iainarchaeum sp</name>
    <dbReference type="NCBI Taxonomy" id="3101447"/>
    <lineage>
        <taxon>Archaea</taxon>
        <taxon>Candidatus Iainarchaeota</taxon>
        <taxon>Candidatus Iainarchaeia</taxon>
        <taxon>Candidatus Iainarchaeales</taxon>
        <taxon>Candidatus Iainarchaeaceae</taxon>
        <taxon>Candidatus Iainarchaeum</taxon>
    </lineage>
</organism>
<accession>A0A7J4IV35</accession>
<gene>
    <name evidence="2" type="ORF">HA237_01810</name>
    <name evidence="3" type="ORF">J4224_01745</name>
</gene>
<dbReference type="Proteomes" id="UP000683213">
    <property type="component" value="Unassembled WGS sequence"/>
</dbReference>
<evidence type="ECO:0000313" key="3">
    <source>
        <dbReference type="EMBL" id="MBS3059128.1"/>
    </source>
</evidence>
<dbReference type="Proteomes" id="UP000577419">
    <property type="component" value="Unassembled WGS sequence"/>
</dbReference>
<evidence type="ECO:0000256" key="1">
    <source>
        <dbReference type="SAM" id="MobiDB-lite"/>
    </source>
</evidence>
<dbReference type="EMBL" id="DUFG01000013">
    <property type="protein sequence ID" value="HIH08085.1"/>
    <property type="molecule type" value="Genomic_DNA"/>
</dbReference>
<reference evidence="4" key="1">
    <citation type="journal article" date="2020" name="bioRxiv">
        <title>A rank-normalized archaeal taxonomy based on genome phylogeny resolves widespread incomplete and uneven classifications.</title>
        <authorList>
            <person name="Rinke C."/>
            <person name="Chuvochina M."/>
            <person name="Mussig A.J."/>
            <person name="Chaumeil P.-A."/>
            <person name="Waite D.W."/>
            <person name="Whitman W.B."/>
            <person name="Parks D.H."/>
            <person name="Hugenholtz P."/>
        </authorList>
    </citation>
    <scope>NUCLEOTIDE SEQUENCE [LARGE SCALE GENOMIC DNA]</scope>
</reference>
<sequence length="129" mass="14102">MPPRKPTRNAARKPGKNAVRKKGTRALPKFAVQQKIGNVLIGVSRTGTLYGIYEVSGVGTKIERVKGFNREDLKLGVSTLGGFTYGVSPEGFLFSKIGENLFAPMTRKEFENIKGNLNAPSINLRLLLP</sequence>
<reference evidence="3" key="2">
    <citation type="submission" date="2021-03" db="EMBL/GenBank/DDBJ databases">
        <authorList>
            <person name="Jaffe A."/>
        </authorList>
    </citation>
    <scope>NUCLEOTIDE SEQUENCE</scope>
    <source>
        <strain evidence="3">RIFCSPHIGHO2_01_FULL_GW2011_AR10_43_9</strain>
    </source>
</reference>
<evidence type="ECO:0000313" key="4">
    <source>
        <dbReference type="Proteomes" id="UP000577419"/>
    </source>
</evidence>
<feature type="region of interest" description="Disordered" evidence="1">
    <location>
        <begin position="1"/>
        <end position="23"/>
    </location>
</feature>